<comment type="caution">
    <text evidence="1">The sequence shown here is derived from an EMBL/GenBank/DDBJ whole genome shotgun (WGS) entry which is preliminary data.</text>
</comment>
<keyword evidence="2" id="KW-1185">Reference proteome</keyword>
<evidence type="ECO:0000313" key="2">
    <source>
        <dbReference type="Proteomes" id="UP001239111"/>
    </source>
</evidence>
<reference evidence="1" key="1">
    <citation type="submission" date="2023-04" db="EMBL/GenBank/DDBJ databases">
        <title>A chromosome-level genome assembly of the parasitoid wasp Eretmocerus hayati.</title>
        <authorList>
            <person name="Zhong Y."/>
            <person name="Liu S."/>
            <person name="Liu Y."/>
        </authorList>
    </citation>
    <scope>NUCLEOTIDE SEQUENCE</scope>
    <source>
        <strain evidence="1">ZJU_SS_LIU_2023</strain>
    </source>
</reference>
<protein>
    <submittedName>
        <fullName evidence="1">Uncharacterized protein</fullName>
    </submittedName>
</protein>
<proteinExistence type="predicted"/>
<name>A0ACC2PMX4_9HYME</name>
<sequence length="220" mass="25123">MMCDLEDSEDSMIQGYKPADIFERMEGPAEMYLTSQEVLDGLKAMDAANQDPKYSDDGKDYVFTIRSNTRLNVLGIKKHTIDDAEEEQVELYSNLQDCLNVTKTIDLHAYIKSNGFQAEIPESRKRIGLLTDLKFKINIAIFNFEDQRVFEQGQKIKVRGKMNNSAMNPTINVENSKDIEVIEGVEKESADKLRKINKFPKNDQFKDEVSKQPKLIGSTI</sequence>
<accession>A0ACC2PMX4</accession>
<dbReference type="EMBL" id="CM056741">
    <property type="protein sequence ID" value="KAJ8684757.1"/>
    <property type="molecule type" value="Genomic_DNA"/>
</dbReference>
<gene>
    <name evidence="1" type="ORF">QAD02_020550</name>
</gene>
<evidence type="ECO:0000313" key="1">
    <source>
        <dbReference type="EMBL" id="KAJ8684757.1"/>
    </source>
</evidence>
<organism evidence="1 2">
    <name type="scientific">Eretmocerus hayati</name>
    <dbReference type="NCBI Taxonomy" id="131215"/>
    <lineage>
        <taxon>Eukaryota</taxon>
        <taxon>Metazoa</taxon>
        <taxon>Ecdysozoa</taxon>
        <taxon>Arthropoda</taxon>
        <taxon>Hexapoda</taxon>
        <taxon>Insecta</taxon>
        <taxon>Pterygota</taxon>
        <taxon>Neoptera</taxon>
        <taxon>Endopterygota</taxon>
        <taxon>Hymenoptera</taxon>
        <taxon>Apocrita</taxon>
        <taxon>Proctotrupomorpha</taxon>
        <taxon>Chalcidoidea</taxon>
        <taxon>Aphelinidae</taxon>
        <taxon>Aphelininae</taxon>
        <taxon>Eretmocerus</taxon>
    </lineage>
</organism>
<dbReference type="Proteomes" id="UP001239111">
    <property type="component" value="Chromosome 1"/>
</dbReference>